<evidence type="ECO:0000256" key="3">
    <source>
        <dbReference type="SAM" id="SignalP"/>
    </source>
</evidence>
<gene>
    <name evidence="4" type="ORF">NBG4_10083</name>
</gene>
<evidence type="ECO:0000256" key="2">
    <source>
        <dbReference type="SAM" id="MobiDB-lite"/>
    </source>
</evidence>
<keyword evidence="1 3" id="KW-0732">Signal</keyword>
<dbReference type="Pfam" id="PF13517">
    <property type="entry name" value="FG-GAP_3"/>
    <property type="match status" value="1"/>
</dbReference>
<feature type="chain" id="PRO_5015464729" description="FG-GAP repeat protein" evidence="3">
    <location>
        <begin position="27"/>
        <end position="604"/>
    </location>
</feature>
<feature type="signal peptide" evidence="3">
    <location>
        <begin position="1"/>
        <end position="26"/>
    </location>
</feature>
<evidence type="ECO:0000256" key="1">
    <source>
        <dbReference type="ARBA" id="ARBA00022729"/>
    </source>
</evidence>
<protein>
    <recommendedName>
        <fullName evidence="6">FG-GAP repeat protein</fullName>
    </recommendedName>
</protein>
<evidence type="ECO:0000313" key="5">
    <source>
        <dbReference type="Proteomes" id="UP000245125"/>
    </source>
</evidence>
<dbReference type="SUPFAM" id="SSF69318">
    <property type="entry name" value="Integrin alpha N-terminal domain"/>
    <property type="match status" value="1"/>
</dbReference>
<reference evidence="5" key="1">
    <citation type="submission" date="2018-03" db="EMBL/GenBank/DDBJ databases">
        <authorList>
            <person name="Zecchin S."/>
        </authorList>
    </citation>
    <scope>NUCLEOTIDE SEQUENCE [LARGE SCALE GENOMIC DNA]</scope>
</reference>
<dbReference type="Gene3D" id="2.130.10.130">
    <property type="entry name" value="Integrin alpha, N-terminal"/>
    <property type="match status" value="1"/>
</dbReference>
<evidence type="ECO:0008006" key="6">
    <source>
        <dbReference type="Google" id="ProtNLM"/>
    </source>
</evidence>
<keyword evidence="5" id="KW-1185">Reference proteome</keyword>
<name>A0A2U3QDY9_9BACT</name>
<dbReference type="OrthoDB" id="9816589at2"/>
<accession>A0A2U3QDY9</accession>
<sequence>MRNRGSFIFLLMSVALSAAVFLFSCAADKEIVTPLPAPPPPVETSKPPVAMPAPAAPAPEMKTSLRCLDDTEKVFNRCGIDAFPFLRMTFYDVDGDGAEEMIVGGKDGKLRLFKNYGTQTNPVWRTVENYFIGINAGAFSSPAIGDIDNDGRPEVIVGTGGFSSDSGRVLVFKNAGTVAAPRWEMVEMPEIRVGNDAAPTLLYADKNGLPDLIVGNSEGRLFLFRNHSKGGKILFSKDRGFFDGARLGMYVVPSAARAEGRAVIIAGNDMGKLYLLEKAGGRTGGWSRTLLKISTHGFAAPAFSSAPGARWHDLMVSDGDGRMQYYKNKRGSYREWEAAAGPFSGRITVGPACAPAVAGSGAGKLITIGNIHGEMKLFVQDPSASELPVERRDFFSGLKLSGFSKGVLTEWQGKSLLVTGQQDGLVRAFLNSGSTVKPVWTELRHFFSGIPKMMHASPAVFDLKGDGKWELIVGDAEGYVRGFHYEIVHGGLPRWEEMKGIFDEVKVDGFAAPTVFREGERISLLVGERDGRILVFEAHTAGDVLPVFHKNSFLKDIRMKNHSSPSAIAEGGIIEITVGDYDGNLRHYSCNMVSSAETKEETAQ</sequence>
<proteinExistence type="predicted"/>
<dbReference type="PROSITE" id="PS51257">
    <property type="entry name" value="PROKAR_LIPOPROTEIN"/>
    <property type="match status" value="1"/>
</dbReference>
<dbReference type="EMBL" id="OUUY01000001">
    <property type="protein sequence ID" value="SPP99549.1"/>
    <property type="molecule type" value="Genomic_DNA"/>
</dbReference>
<dbReference type="AlphaFoldDB" id="A0A2U3QDY9"/>
<dbReference type="InterPro" id="IPR028994">
    <property type="entry name" value="Integrin_alpha_N"/>
</dbReference>
<dbReference type="InterPro" id="IPR013517">
    <property type="entry name" value="FG-GAP"/>
</dbReference>
<dbReference type="Proteomes" id="UP000245125">
    <property type="component" value="Unassembled WGS sequence"/>
</dbReference>
<feature type="region of interest" description="Disordered" evidence="2">
    <location>
        <begin position="38"/>
        <end position="57"/>
    </location>
</feature>
<evidence type="ECO:0000313" key="4">
    <source>
        <dbReference type="EMBL" id="SPP99549.1"/>
    </source>
</evidence>
<organism evidence="4 5">
    <name type="scientific">Candidatus Sulfobium mesophilum</name>
    <dbReference type="NCBI Taxonomy" id="2016548"/>
    <lineage>
        <taxon>Bacteria</taxon>
        <taxon>Pseudomonadati</taxon>
        <taxon>Nitrospirota</taxon>
        <taxon>Nitrospiria</taxon>
        <taxon>Nitrospirales</taxon>
        <taxon>Nitrospiraceae</taxon>
        <taxon>Candidatus Sulfobium</taxon>
    </lineage>
</organism>